<evidence type="ECO:0000256" key="5">
    <source>
        <dbReference type="ARBA" id="ARBA00023136"/>
    </source>
</evidence>
<dbReference type="PANTHER" id="PTHR11819:SF195">
    <property type="entry name" value="SODIUM_GLUCOSE COTRANSPORTER 4"/>
    <property type="match status" value="1"/>
</dbReference>
<dbReference type="CDD" id="cd10328">
    <property type="entry name" value="SLC5sbd_YidK"/>
    <property type="match status" value="1"/>
</dbReference>
<keyword evidence="3 7" id="KW-0812">Transmembrane</keyword>
<evidence type="ECO:0000313" key="8">
    <source>
        <dbReference type="EMBL" id="KGM98001.1"/>
    </source>
</evidence>
<proteinExistence type="inferred from homology"/>
<dbReference type="Gene3D" id="1.20.1730.10">
    <property type="entry name" value="Sodium/glucose cotransporter"/>
    <property type="match status" value="1"/>
</dbReference>
<comment type="subcellular location">
    <subcellularLocation>
        <location evidence="1">Membrane</location>
        <topology evidence="1">Multi-pass membrane protein</topology>
    </subcellularLocation>
</comment>
<evidence type="ECO:0000256" key="6">
    <source>
        <dbReference type="RuleBase" id="RU362091"/>
    </source>
</evidence>
<feature type="transmembrane region" description="Helical" evidence="7">
    <location>
        <begin position="40"/>
        <end position="61"/>
    </location>
</feature>
<dbReference type="PROSITE" id="PS50283">
    <property type="entry name" value="NA_SOLUT_SYMP_3"/>
    <property type="match status" value="1"/>
</dbReference>
<comment type="caution">
    <text evidence="8">The sequence shown here is derived from an EMBL/GenBank/DDBJ whole genome shotgun (WGS) entry which is preliminary data.</text>
</comment>
<dbReference type="InterPro" id="IPR038377">
    <property type="entry name" value="Na/Glc_symporter_sf"/>
</dbReference>
<accession>A0A0A0ICA9</accession>
<dbReference type="PANTHER" id="PTHR11819">
    <property type="entry name" value="SOLUTE CARRIER FAMILY 5"/>
    <property type="match status" value="1"/>
</dbReference>
<protein>
    <submittedName>
        <fullName evidence="8">Transporter</fullName>
    </submittedName>
</protein>
<evidence type="ECO:0000256" key="1">
    <source>
        <dbReference type="ARBA" id="ARBA00004141"/>
    </source>
</evidence>
<sequence length="570" mass="61928">MLTIMSFIFFTALVGIITYFKTRGDSVDSNDGYFLGGRSLTAGVIGGSLLLTNLSAGNFVGMSAQAYTNNMCVMGWEVTSGIVLVLVALFLLPRYLKSGITTIPDFLEDRFDSGVKKFVSILFLLGYVVNVLPPTLYAGAIAMSQIFNIPKIFGVSYVTGIWITVLEIGIIGSIYAIFGGLKAVAVSDTLNGIGLVIGGLMVPFFGLVVLGKGEFLQGLNKILVEHPEKLNAVGTVKDPVPFATLFTGMLLVNLYYWGTDQAIIQRALGAKSLKEGQKGVILAGFLKVLTPLMVIIPGIIAFHMYGAGAQNPDLMYSKLVNDVMPKPLIGFFGAVMFGAILSTFNSVLNSASTLFALNVYKPICGKNKKDSEIVSQGKKFGIILAIISMGIAPFIMYAPEGLFQYLQTVNGFFNVPIFTIIFIGYATKKVPAIAAKISLTFFVITYGILQLVIKPELHFLHQLAILFIISCSIMLVIGKMYPRKEAYVLKDKKVVDIKPWEKRYEAGGIVIFTMITMYVLFSKIGIVTQTGITTKGLGVLVITAIILIGGVKYLKSKHTDNIRKDNEISQ</sequence>
<evidence type="ECO:0000313" key="9">
    <source>
        <dbReference type="Proteomes" id="UP000030012"/>
    </source>
</evidence>
<evidence type="ECO:0000256" key="3">
    <source>
        <dbReference type="ARBA" id="ARBA00022692"/>
    </source>
</evidence>
<feature type="transmembrane region" description="Helical" evidence="7">
    <location>
        <begin position="280"/>
        <end position="308"/>
    </location>
</feature>
<dbReference type="NCBIfam" id="TIGR00813">
    <property type="entry name" value="sss"/>
    <property type="match status" value="1"/>
</dbReference>
<dbReference type="Proteomes" id="UP000030012">
    <property type="component" value="Unassembled WGS sequence"/>
</dbReference>
<dbReference type="EMBL" id="JENJ01000004">
    <property type="protein sequence ID" value="KGM98001.1"/>
    <property type="molecule type" value="Genomic_DNA"/>
</dbReference>
<organism evidence="8 9">
    <name type="scientific">Clostridium novyi A str. 4552</name>
    <dbReference type="NCBI Taxonomy" id="1444289"/>
    <lineage>
        <taxon>Bacteria</taxon>
        <taxon>Bacillati</taxon>
        <taxon>Bacillota</taxon>
        <taxon>Clostridia</taxon>
        <taxon>Eubacteriales</taxon>
        <taxon>Clostridiaceae</taxon>
        <taxon>Clostridium</taxon>
    </lineage>
</organism>
<dbReference type="NCBIfam" id="NF007790">
    <property type="entry name" value="PRK10484.1"/>
    <property type="match status" value="1"/>
</dbReference>
<evidence type="ECO:0000256" key="4">
    <source>
        <dbReference type="ARBA" id="ARBA00022989"/>
    </source>
</evidence>
<feature type="transmembrane region" description="Helical" evidence="7">
    <location>
        <begin position="328"/>
        <end position="360"/>
    </location>
</feature>
<dbReference type="OrthoDB" id="9814523at2"/>
<dbReference type="RefSeq" id="WP_039252323.1">
    <property type="nucleotide sequence ID" value="NZ_JENJ01000004.1"/>
</dbReference>
<feature type="transmembrane region" description="Helical" evidence="7">
    <location>
        <begin position="536"/>
        <end position="554"/>
    </location>
</feature>
<evidence type="ECO:0000256" key="2">
    <source>
        <dbReference type="ARBA" id="ARBA00006434"/>
    </source>
</evidence>
<comment type="similarity">
    <text evidence="2 6">Belongs to the sodium:solute symporter (SSF) (TC 2.A.21) family.</text>
</comment>
<gene>
    <name evidence="8" type="ORF">Z968_01370</name>
</gene>
<dbReference type="GO" id="GO:0005886">
    <property type="term" value="C:plasma membrane"/>
    <property type="evidence" value="ECO:0007669"/>
    <property type="project" value="TreeGrafter"/>
</dbReference>
<dbReference type="InterPro" id="IPR001734">
    <property type="entry name" value="Na/solute_symporter"/>
</dbReference>
<feature type="transmembrane region" description="Helical" evidence="7">
    <location>
        <begin position="503"/>
        <end position="521"/>
    </location>
</feature>
<dbReference type="AlphaFoldDB" id="A0A0A0ICA9"/>
<name>A0A0A0ICA9_CLONO</name>
<feature type="transmembrane region" description="Helical" evidence="7">
    <location>
        <begin position="118"/>
        <end position="140"/>
    </location>
</feature>
<feature type="transmembrane region" description="Helical" evidence="7">
    <location>
        <begin position="73"/>
        <end position="92"/>
    </location>
</feature>
<feature type="transmembrane region" description="Helical" evidence="7">
    <location>
        <begin position="459"/>
        <end position="482"/>
    </location>
</feature>
<feature type="transmembrane region" description="Helical" evidence="7">
    <location>
        <begin position="190"/>
        <end position="211"/>
    </location>
</feature>
<feature type="transmembrane region" description="Helical" evidence="7">
    <location>
        <begin position="405"/>
        <end position="426"/>
    </location>
</feature>
<evidence type="ECO:0000256" key="7">
    <source>
        <dbReference type="SAM" id="Phobius"/>
    </source>
</evidence>
<keyword evidence="5 7" id="KW-0472">Membrane</keyword>
<feature type="transmembrane region" description="Helical" evidence="7">
    <location>
        <begin position="380"/>
        <end position="399"/>
    </location>
</feature>
<reference evidence="8 9" key="1">
    <citation type="submission" date="2014-01" db="EMBL/GenBank/DDBJ databases">
        <title>Plasmidome dynamics in the species complex Clostridium novyi sensu lato converts strains of independent lineages into distinctly different pathogens.</title>
        <authorList>
            <person name="Skarin H."/>
            <person name="Segerman B."/>
        </authorList>
    </citation>
    <scope>NUCLEOTIDE SEQUENCE [LARGE SCALE GENOMIC DNA]</scope>
    <source>
        <strain evidence="8 9">4552</strain>
    </source>
</reference>
<dbReference type="GO" id="GO:0005412">
    <property type="term" value="F:D-glucose:sodium symporter activity"/>
    <property type="evidence" value="ECO:0007669"/>
    <property type="project" value="TreeGrafter"/>
</dbReference>
<keyword evidence="4 7" id="KW-1133">Transmembrane helix</keyword>
<feature type="transmembrane region" description="Helical" evidence="7">
    <location>
        <begin position="433"/>
        <end position="453"/>
    </location>
</feature>
<dbReference type="Pfam" id="PF00474">
    <property type="entry name" value="SSF"/>
    <property type="match status" value="1"/>
</dbReference>
<feature type="transmembrane region" description="Helical" evidence="7">
    <location>
        <begin position="152"/>
        <end position="178"/>
    </location>
</feature>